<keyword evidence="2" id="KW-1185">Reference proteome</keyword>
<evidence type="ECO:0000313" key="1">
    <source>
        <dbReference type="EMBL" id="BAY58500.1"/>
    </source>
</evidence>
<proteinExistence type="predicted"/>
<reference evidence="1 2" key="1">
    <citation type="submission" date="2017-06" db="EMBL/GenBank/DDBJ databases">
        <title>Genome sequencing of cyanobaciteial culture collection at National Institute for Environmental Studies (NIES).</title>
        <authorList>
            <person name="Hirose Y."/>
            <person name="Shimura Y."/>
            <person name="Fujisawa T."/>
            <person name="Nakamura Y."/>
            <person name="Kawachi M."/>
        </authorList>
    </citation>
    <scope>NUCLEOTIDE SEQUENCE [LARGE SCALE GENOMIC DNA]</scope>
    <source>
        <strain evidence="1 2">NIES-2135</strain>
    </source>
</reference>
<dbReference type="AlphaFoldDB" id="A0A1Z4JP67"/>
<accession>A0A1Z4JP67</accession>
<name>A0A1Z4JP67_LEPBY</name>
<sequence length="63" mass="7104">MGNIMYDGVELPESFRSQAWLLDLITRARVGDNSATQVLGALQVEVRDVNNVVWFTYTELPGF</sequence>
<protein>
    <submittedName>
        <fullName evidence="1">Uncharacterized protein</fullName>
    </submittedName>
</protein>
<evidence type="ECO:0000313" key="2">
    <source>
        <dbReference type="Proteomes" id="UP000217895"/>
    </source>
</evidence>
<dbReference type="Proteomes" id="UP000217895">
    <property type="component" value="Chromosome"/>
</dbReference>
<gene>
    <name evidence="1" type="ORF">NIES2135_53730</name>
</gene>
<organism evidence="1 2">
    <name type="scientific">Leptolyngbya boryana NIES-2135</name>
    <dbReference type="NCBI Taxonomy" id="1973484"/>
    <lineage>
        <taxon>Bacteria</taxon>
        <taxon>Bacillati</taxon>
        <taxon>Cyanobacteriota</taxon>
        <taxon>Cyanophyceae</taxon>
        <taxon>Leptolyngbyales</taxon>
        <taxon>Leptolyngbyaceae</taxon>
        <taxon>Leptolyngbya group</taxon>
        <taxon>Leptolyngbya</taxon>
    </lineage>
</organism>
<dbReference type="EMBL" id="AP018203">
    <property type="protein sequence ID" value="BAY58500.1"/>
    <property type="molecule type" value="Genomic_DNA"/>
</dbReference>